<dbReference type="EC" id="1.3.99.-" evidence="14"/>
<comment type="function">
    <text evidence="14">Catalyzes the oxidation of protoporphyrinogen IX to protoporphyrin IX.</text>
</comment>
<dbReference type="PANTHER" id="PTHR40255">
    <property type="entry name" value="UPF0093 MEMBRANE PROTEIN SLR1790"/>
    <property type="match status" value="1"/>
</dbReference>
<gene>
    <name evidence="16" type="ORF">ATE48_10390</name>
</gene>
<comment type="pathway">
    <text evidence="2 14">Porphyrin-containing compound metabolism; protoporphyrin-IX biosynthesis; protoporphyrin-IX from protoporphyrinogen-IX: step 1/1.</text>
</comment>
<feature type="transmembrane region" description="Helical" evidence="15">
    <location>
        <begin position="12"/>
        <end position="33"/>
    </location>
</feature>
<evidence type="ECO:0000256" key="8">
    <source>
        <dbReference type="ARBA" id="ARBA00022723"/>
    </source>
</evidence>
<evidence type="ECO:0000256" key="6">
    <source>
        <dbReference type="ARBA" id="ARBA00022617"/>
    </source>
</evidence>
<sequence>MEHVIGYDLARGLHIIAIIAWVSGLLMLPRFYAYITGSQAGGELEQAMLKAARSLRMIILTPSLVLAWAFGIFLFATYLVADWSRPFPDIVASVPHWFWGKLILVLGLSGYHGFLSAEGRKLASGQRRHSERYWRLMSEIPFLVAIAVVLLATLEP</sequence>
<dbReference type="OrthoDB" id="9800824at2"/>
<dbReference type="InParanoid" id="A0A1B1AIA5"/>
<dbReference type="GO" id="GO:0006782">
    <property type="term" value="P:protoporphyrinogen IX biosynthetic process"/>
    <property type="evidence" value="ECO:0007669"/>
    <property type="project" value="UniProtKB-UniRule"/>
</dbReference>
<comment type="catalytic activity">
    <reaction evidence="13 14">
        <text>protoporphyrinogen IX + 3 A = protoporphyrin IX + 3 AH2</text>
        <dbReference type="Rhea" id="RHEA:62000"/>
        <dbReference type="ChEBI" id="CHEBI:13193"/>
        <dbReference type="ChEBI" id="CHEBI:17499"/>
        <dbReference type="ChEBI" id="CHEBI:57306"/>
        <dbReference type="ChEBI" id="CHEBI:57307"/>
    </reaction>
</comment>
<dbReference type="RefSeq" id="WP_066771068.1">
    <property type="nucleotide sequence ID" value="NZ_CP013244.1"/>
</dbReference>
<keyword evidence="5 14" id="KW-1003">Cell membrane</keyword>
<dbReference type="AlphaFoldDB" id="A0A1B1AIA5"/>
<comment type="subcellular location">
    <subcellularLocation>
        <location evidence="1">Cell membrane</location>
        <topology evidence="1">Multi-pass membrane protein</topology>
    </subcellularLocation>
</comment>
<evidence type="ECO:0000256" key="10">
    <source>
        <dbReference type="ARBA" id="ARBA00023002"/>
    </source>
</evidence>
<evidence type="ECO:0000256" key="9">
    <source>
        <dbReference type="ARBA" id="ARBA00022989"/>
    </source>
</evidence>
<dbReference type="KEGG" id="cbot:ATE48_10390"/>
<keyword evidence="17" id="KW-1185">Reference proteome</keyword>
<comment type="cofactor">
    <cofactor evidence="14">
        <name>heme b</name>
        <dbReference type="ChEBI" id="CHEBI:60344"/>
    </cofactor>
    <text evidence="14">Binds 1 heme b (iron(II)-protoporphyrin IX) group per subunit.</text>
</comment>
<keyword evidence="11 14" id="KW-0408">Iron</keyword>
<feature type="transmembrane region" description="Helical" evidence="15">
    <location>
        <begin position="96"/>
        <end position="115"/>
    </location>
</feature>
<evidence type="ECO:0000256" key="14">
    <source>
        <dbReference type="PIRNR" id="PIRNR004638"/>
    </source>
</evidence>
<accession>A0A1B1AIA5</accession>
<keyword evidence="7 15" id="KW-0812">Transmembrane</keyword>
<feature type="transmembrane region" description="Helical" evidence="15">
    <location>
        <begin position="136"/>
        <end position="154"/>
    </location>
</feature>
<protein>
    <recommendedName>
        <fullName evidence="4 14">Protoporphyrinogen IX oxidase</fullName>
        <ecNumber evidence="14">1.3.99.-</ecNumber>
    </recommendedName>
</protein>
<evidence type="ECO:0000256" key="12">
    <source>
        <dbReference type="ARBA" id="ARBA00023136"/>
    </source>
</evidence>
<evidence type="ECO:0000256" key="7">
    <source>
        <dbReference type="ARBA" id="ARBA00022692"/>
    </source>
</evidence>
<comment type="similarity">
    <text evidence="3 14">Belongs to the HemJ family.</text>
</comment>
<dbReference type="EMBL" id="CP013244">
    <property type="protein sequence ID" value="ANP46294.1"/>
    <property type="molecule type" value="Genomic_DNA"/>
</dbReference>
<evidence type="ECO:0000256" key="11">
    <source>
        <dbReference type="ARBA" id="ARBA00023004"/>
    </source>
</evidence>
<feature type="transmembrane region" description="Helical" evidence="15">
    <location>
        <begin position="54"/>
        <end position="76"/>
    </location>
</feature>
<dbReference type="STRING" id="1759059.ATE48_10390"/>
<keyword evidence="6 14" id="KW-0349">Heme</keyword>
<dbReference type="UniPathway" id="UPA00251">
    <property type="reaction ID" value="UER00324"/>
</dbReference>
<evidence type="ECO:0000256" key="4">
    <source>
        <dbReference type="ARBA" id="ARBA00017504"/>
    </source>
</evidence>
<keyword evidence="10" id="KW-0560">Oxidoreductase</keyword>
<evidence type="ECO:0000256" key="5">
    <source>
        <dbReference type="ARBA" id="ARBA00022475"/>
    </source>
</evidence>
<evidence type="ECO:0000256" key="15">
    <source>
        <dbReference type="SAM" id="Phobius"/>
    </source>
</evidence>
<dbReference type="PIRSF" id="PIRSF004638">
    <property type="entry name" value="UCP004638"/>
    <property type="match status" value="1"/>
</dbReference>
<evidence type="ECO:0000256" key="2">
    <source>
        <dbReference type="ARBA" id="ARBA00005073"/>
    </source>
</evidence>
<keyword evidence="12 14" id="KW-0472">Membrane</keyword>
<evidence type="ECO:0000313" key="16">
    <source>
        <dbReference type="EMBL" id="ANP46294.1"/>
    </source>
</evidence>
<dbReference type="Proteomes" id="UP000092498">
    <property type="component" value="Chromosome"/>
</dbReference>
<evidence type="ECO:0000313" key="17">
    <source>
        <dbReference type="Proteomes" id="UP000092498"/>
    </source>
</evidence>
<keyword evidence="8 14" id="KW-0479">Metal-binding</keyword>
<dbReference type="GO" id="GO:0005886">
    <property type="term" value="C:plasma membrane"/>
    <property type="evidence" value="ECO:0007669"/>
    <property type="project" value="UniProtKB-SubCell"/>
</dbReference>
<evidence type="ECO:0000256" key="13">
    <source>
        <dbReference type="ARBA" id="ARBA00048390"/>
    </source>
</evidence>
<dbReference type="InterPro" id="IPR005265">
    <property type="entry name" value="HemJ-like"/>
</dbReference>
<reference evidence="16 17" key="1">
    <citation type="submission" date="2015-11" db="EMBL/GenBank/DDBJ databases">
        <title>Whole-Genome Sequence of Candidatus Oderbacter manganicum from the National Park Lower Oder Valley, Germany.</title>
        <authorList>
            <person name="Braun B."/>
            <person name="Liere K."/>
            <person name="Szewzyk U."/>
        </authorList>
    </citation>
    <scope>NUCLEOTIDE SEQUENCE [LARGE SCALE GENOMIC DNA]</scope>
    <source>
        <strain evidence="16 17">OTSz_A_272</strain>
    </source>
</reference>
<organism evidence="16 17">
    <name type="scientific">Candidatus Viadribacter manganicus</name>
    <dbReference type="NCBI Taxonomy" id="1759059"/>
    <lineage>
        <taxon>Bacteria</taxon>
        <taxon>Pseudomonadati</taxon>
        <taxon>Pseudomonadota</taxon>
        <taxon>Alphaproteobacteria</taxon>
        <taxon>Hyphomonadales</taxon>
        <taxon>Hyphomonadaceae</taxon>
        <taxon>Candidatus Viadribacter</taxon>
    </lineage>
</organism>
<keyword evidence="9 15" id="KW-1133">Transmembrane helix</keyword>
<dbReference type="GO" id="GO:0070818">
    <property type="term" value="F:protoporphyrinogen oxidase activity"/>
    <property type="evidence" value="ECO:0007669"/>
    <property type="project" value="UniProtKB-UniRule"/>
</dbReference>
<name>A0A1B1AIA5_9PROT</name>
<dbReference type="PANTHER" id="PTHR40255:SF1">
    <property type="entry name" value="PROTOPORPHYRINOGEN IX OXIDASE"/>
    <property type="match status" value="1"/>
</dbReference>
<evidence type="ECO:0000256" key="1">
    <source>
        <dbReference type="ARBA" id="ARBA00004651"/>
    </source>
</evidence>
<evidence type="ECO:0000256" key="3">
    <source>
        <dbReference type="ARBA" id="ARBA00006501"/>
    </source>
</evidence>
<proteinExistence type="inferred from homology"/>
<dbReference type="GO" id="GO:0046872">
    <property type="term" value="F:metal ion binding"/>
    <property type="evidence" value="ECO:0007669"/>
    <property type="project" value="UniProtKB-UniRule"/>
</dbReference>
<dbReference type="Pfam" id="PF03653">
    <property type="entry name" value="UPF0093"/>
    <property type="match status" value="1"/>
</dbReference>